<sequence>MTDLNLDLNQSLDLRVAQFKNDPEKMAEVSDFLNEVFDKAQKEAELRRNEKSSKGKLDALGLQSKFSVLTDIGMER</sequence>
<proteinExistence type="predicted"/>
<gene>
    <name evidence="1" type="ORF">YQE_11913</name>
</gene>
<reference evidence="1" key="1">
    <citation type="journal article" date="2013" name="Genome Biol.">
        <title>Draft genome of the mountain pine beetle, Dendroctonus ponderosae Hopkins, a major forest pest.</title>
        <authorList>
            <person name="Keeling C.I."/>
            <person name="Yuen M.M."/>
            <person name="Liao N.Y."/>
            <person name="Docking T.R."/>
            <person name="Chan S.K."/>
            <person name="Taylor G.A."/>
            <person name="Palmquist D.L."/>
            <person name="Jackman S.D."/>
            <person name="Nguyen A."/>
            <person name="Li M."/>
            <person name="Henderson H."/>
            <person name="Janes J.K."/>
            <person name="Zhao Y."/>
            <person name="Pandoh P."/>
            <person name="Moore R."/>
            <person name="Sperling F.A."/>
            <person name="Huber D.P."/>
            <person name="Birol I."/>
            <person name="Jones S.J."/>
            <person name="Bohlmann J."/>
        </authorList>
    </citation>
    <scope>NUCLEOTIDE SEQUENCE</scope>
</reference>
<dbReference type="AlphaFoldDB" id="N6SUP5"/>
<feature type="non-terminal residue" evidence="1">
    <location>
        <position position="1"/>
    </location>
</feature>
<organism evidence="1">
    <name type="scientific">Dendroctonus ponderosae</name>
    <name type="common">Mountain pine beetle</name>
    <dbReference type="NCBI Taxonomy" id="77166"/>
    <lineage>
        <taxon>Eukaryota</taxon>
        <taxon>Metazoa</taxon>
        <taxon>Ecdysozoa</taxon>
        <taxon>Arthropoda</taxon>
        <taxon>Hexapoda</taxon>
        <taxon>Insecta</taxon>
        <taxon>Pterygota</taxon>
        <taxon>Neoptera</taxon>
        <taxon>Endopterygota</taxon>
        <taxon>Coleoptera</taxon>
        <taxon>Polyphaga</taxon>
        <taxon>Cucujiformia</taxon>
        <taxon>Curculionidae</taxon>
        <taxon>Scolytinae</taxon>
        <taxon>Dendroctonus</taxon>
    </lineage>
</organism>
<protein>
    <submittedName>
        <fullName evidence="1">Uncharacterized protein</fullName>
    </submittedName>
</protein>
<evidence type="ECO:0000313" key="1">
    <source>
        <dbReference type="EMBL" id="ENN71409.1"/>
    </source>
</evidence>
<dbReference type="HOGENOM" id="CLU_2657027_0_0_1"/>
<name>N6SUP5_DENPD</name>
<dbReference type="EMBL" id="KB741270">
    <property type="protein sequence ID" value="ENN71409.1"/>
    <property type="molecule type" value="Genomic_DNA"/>
</dbReference>
<accession>N6SUP5</accession>